<dbReference type="InterPro" id="IPR010546">
    <property type="entry name" value="DUF1120"/>
</dbReference>
<reference evidence="1 2" key="1">
    <citation type="submission" date="2017-06" db="EMBL/GenBank/DDBJ databases">
        <title>Herbaspirillum phytohormonus sp. nov., isolated from the root nodule of Robinia pseudoacacia in lead-zinc mine.</title>
        <authorList>
            <person name="Fan M."/>
            <person name="Lin Y."/>
        </authorList>
    </citation>
    <scope>NUCLEOTIDE SEQUENCE [LARGE SCALE GENOMIC DNA]</scope>
    <source>
        <strain evidence="1 2">HZ10</strain>
    </source>
</reference>
<gene>
    <name evidence="1" type="ORF">CEJ42_22035</name>
</gene>
<organism evidence="1 2">
    <name type="scientific">Herbaspirillum robiniae</name>
    <dbReference type="NCBI Taxonomy" id="2014887"/>
    <lineage>
        <taxon>Bacteria</taxon>
        <taxon>Pseudomonadati</taxon>
        <taxon>Pseudomonadota</taxon>
        <taxon>Betaproteobacteria</taxon>
        <taxon>Burkholderiales</taxon>
        <taxon>Oxalobacteraceae</taxon>
        <taxon>Herbaspirillum</taxon>
    </lineage>
</organism>
<evidence type="ECO:0000313" key="2">
    <source>
        <dbReference type="Proteomes" id="UP000197596"/>
    </source>
</evidence>
<proteinExistence type="predicted"/>
<dbReference type="Proteomes" id="UP000197596">
    <property type="component" value="Unassembled WGS sequence"/>
</dbReference>
<name>A0A246WKN8_9BURK</name>
<dbReference type="Pfam" id="PF06551">
    <property type="entry name" value="DUF1120"/>
    <property type="match status" value="1"/>
</dbReference>
<comment type="caution">
    <text evidence="1">The sequence shown here is derived from an EMBL/GenBank/DDBJ whole genome shotgun (WGS) entry which is preliminary data.</text>
</comment>
<accession>A0A246WKN8</accession>
<evidence type="ECO:0008006" key="3">
    <source>
        <dbReference type="Google" id="ProtNLM"/>
    </source>
</evidence>
<evidence type="ECO:0000313" key="1">
    <source>
        <dbReference type="EMBL" id="OWY26819.1"/>
    </source>
</evidence>
<protein>
    <recommendedName>
        <fullName evidence="3">DUF1120 domain-containing protein</fullName>
    </recommendedName>
</protein>
<sequence length="248" mass="25620">MQHSTPGGDPERRAGILNSLLRGIFMRKSSLLVLAVPACVPIAQLAHAGPSAELKVAGVIKPVACNPQLTGGGKLDFGTVKSSQLDEHGSLEDKDITISIRCEAPVRVGLKPVDNSASSVAPGLLQHAARRLGAGTSEADLFGLGAVGKKRLGGYEASFVPGSFVADGQQVDTISAGGALNNWSKRGAGQIRNGVVSAWAPQGSLVPGAYSSITGILRVRAVLAHRDQLAVVEDMALDGSLTLEVQYL</sequence>
<dbReference type="AlphaFoldDB" id="A0A246WKN8"/>
<dbReference type="EMBL" id="NJGU01000015">
    <property type="protein sequence ID" value="OWY26819.1"/>
    <property type="molecule type" value="Genomic_DNA"/>
</dbReference>